<dbReference type="PROSITE" id="PS50238">
    <property type="entry name" value="RHOGAP"/>
    <property type="match status" value="1"/>
</dbReference>
<dbReference type="Pfam" id="PF00611">
    <property type="entry name" value="FCH"/>
    <property type="match status" value="1"/>
</dbReference>
<accession>A0A8K0QYP2</accession>
<feature type="compositionally biased region" description="Pro residues" evidence="4">
    <location>
        <begin position="396"/>
        <end position="411"/>
    </location>
</feature>
<dbReference type="InterPro" id="IPR000198">
    <property type="entry name" value="RhoGAP_dom"/>
</dbReference>
<dbReference type="GO" id="GO:0005938">
    <property type="term" value="C:cell cortex"/>
    <property type="evidence" value="ECO:0007669"/>
    <property type="project" value="UniProtKB-ARBA"/>
</dbReference>
<feature type="domain" description="F-BAR" evidence="6">
    <location>
        <begin position="70"/>
        <end position="343"/>
    </location>
</feature>
<evidence type="ECO:0008006" key="9">
    <source>
        <dbReference type="Google" id="ProtNLM"/>
    </source>
</evidence>
<protein>
    <recommendedName>
        <fullName evidence="9">RhoGAP-domain-containing protein</fullName>
    </recommendedName>
</protein>
<dbReference type="PROSITE" id="PS51741">
    <property type="entry name" value="F_BAR"/>
    <property type="match status" value="1"/>
</dbReference>
<evidence type="ECO:0000256" key="2">
    <source>
        <dbReference type="PROSITE-ProRule" id="PRU01077"/>
    </source>
</evidence>
<comment type="caution">
    <text evidence="7">The sequence shown here is derived from an EMBL/GenBank/DDBJ whole genome shotgun (WGS) entry which is preliminary data.</text>
</comment>
<dbReference type="EMBL" id="JAGMVJ010000017">
    <property type="protein sequence ID" value="KAH7078554.1"/>
    <property type="molecule type" value="Genomic_DNA"/>
</dbReference>
<dbReference type="SMART" id="SM00055">
    <property type="entry name" value="FCH"/>
    <property type="match status" value="1"/>
</dbReference>
<evidence type="ECO:0000259" key="5">
    <source>
        <dbReference type="PROSITE" id="PS50238"/>
    </source>
</evidence>
<dbReference type="FunFam" id="1.20.1270.60:FF:000063">
    <property type="entry name" value="Rho GTPase activator"/>
    <property type="match status" value="1"/>
</dbReference>
<dbReference type="PANTHER" id="PTHR23176">
    <property type="entry name" value="RHO/RAC/CDC GTPASE-ACTIVATING PROTEIN"/>
    <property type="match status" value="1"/>
</dbReference>
<dbReference type="Proteomes" id="UP000813461">
    <property type="component" value="Unassembled WGS sequence"/>
</dbReference>
<keyword evidence="2 3" id="KW-0175">Coiled coil</keyword>
<dbReference type="Pfam" id="PF00620">
    <property type="entry name" value="RhoGAP"/>
    <property type="match status" value="1"/>
</dbReference>
<dbReference type="Gene3D" id="1.10.555.10">
    <property type="entry name" value="Rho GTPase activation protein"/>
    <property type="match status" value="1"/>
</dbReference>
<feature type="compositionally biased region" description="Low complexity" evidence="4">
    <location>
        <begin position="1"/>
        <end position="26"/>
    </location>
</feature>
<dbReference type="InterPro" id="IPR050729">
    <property type="entry name" value="Rho-GAP"/>
</dbReference>
<dbReference type="CDD" id="cd07652">
    <property type="entry name" value="F-BAR_Rgd1"/>
    <property type="match status" value="1"/>
</dbReference>
<dbReference type="SUPFAM" id="SSF103657">
    <property type="entry name" value="BAR/IMD domain-like"/>
    <property type="match status" value="1"/>
</dbReference>
<feature type="region of interest" description="Disordered" evidence="4">
    <location>
        <begin position="223"/>
        <end position="245"/>
    </location>
</feature>
<feature type="compositionally biased region" description="Low complexity" evidence="4">
    <location>
        <begin position="428"/>
        <end position="450"/>
    </location>
</feature>
<feature type="coiled-coil region" evidence="3">
    <location>
        <begin position="188"/>
        <end position="222"/>
    </location>
</feature>
<keyword evidence="1" id="KW-0343">GTPase activation</keyword>
<gene>
    <name evidence="7" type="ORF">FB567DRAFT_534189</name>
</gene>
<feature type="region of interest" description="Disordered" evidence="4">
    <location>
        <begin position="369"/>
        <end position="472"/>
    </location>
</feature>
<dbReference type="GO" id="GO:0005096">
    <property type="term" value="F:GTPase activator activity"/>
    <property type="evidence" value="ECO:0007669"/>
    <property type="project" value="UniProtKB-KW"/>
</dbReference>
<feature type="domain" description="Rho-GAP" evidence="5">
    <location>
        <begin position="492"/>
        <end position="682"/>
    </location>
</feature>
<dbReference type="GO" id="GO:0007165">
    <property type="term" value="P:signal transduction"/>
    <property type="evidence" value="ECO:0007669"/>
    <property type="project" value="InterPro"/>
</dbReference>
<reference evidence="7" key="1">
    <citation type="journal article" date="2021" name="Nat. Commun.">
        <title>Genetic determinants of endophytism in the Arabidopsis root mycobiome.</title>
        <authorList>
            <person name="Mesny F."/>
            <person name="Miyauchi S."/>
            <person name="Thiergart T."/>
            <person name="Pickel B."/>
            <person name="Atanasova L."/>
            <person name="Karlsson M."/>
            <person name="Huettel B."/>
            <person name="Barry K.W."/>
            <person name="Haridas S."/>
            <person name="Chen C."/>
            <person name="Bauer D."/>
            <person name="Andreopoulos W."/>
            <person name="Pangilinan J."/>
            <person name="LaButti K."/>
            <person name="Riley R."/>
            <person name="Lipzen A."/>
            <person name="Clum A."/>
            <person name="Drula E."/>
            <person name="Henrissat B."/>
            <person name="Kohler A."/>
            <person name="Grigoriev I.V."/>
            <person name="Martin F.M."/>
            <person name="Hacquard S."/>
        </authorList>
    </citation>
    <scope>NUCLEOTIDE SEQUENCE</scope>
    <source>
        <strain evidence="7">MPI-SDFR-AT-0120</strain>
    </source>
</reference>
<dbReference type="OrthoDB" id="437889at2759"/>
<dbReference type="InterPro" id="IPR001060">
    <property type="entry name" value="FCH_dom"/>
</dbReference>
<dbReference type="InterPro" id="IPR027267">
    <property type="entry name" value="AH/BAR_dom_sf"/>
</dbReference>
<organism evidence="7 8">
    <name type="scientific">Paraphoma chrysanthemicola</name>
    <dbReference type="NCBI Taxonomy" id="798071"/>
    <lineage>
        <taxon>Eukaryota</taxon>
        <taxon>Fungi</taxon>
        <taxon>Dikarya</taxon>
        <taxon>Ascomycota</taxon>
        <taxon>Pezizomycotina</taxon>
        <taxon>Dothideomycetes</taxon>
        <taxon>Pleosporomycetidae</taxon>
        <taxon>Pleosporales</taxon>
        <taxon>Pleosporineae</taxon>
        <taxon>Phaeosphaeriaceae</taxon>
        <taxon>Paraphoma</taxon>
    </lineage>
</organism>
<evidence type="ECO:0000313" key="7">
    <source>
        <dbReference type="EMBL" id="KAH7078554.1"/>
    </source>
</evidence>
<keyword evidence="8" id="KW-1185">Reference proteome</keyword>
<proteinExistence type="predicted"/>
<evidence type="ECO:0000259" key="6">
    <source>
        <dbReference type="PROSITE" id="PS51741"/>
    </source>
</evidence>
<dbReference type="AlphaFoldDB" id="A0A8K0QYP2"/>
<dbReference type="InterPro" id="IPR031160">
    <property type="entry name" value="F_BAR_dom"/>
</dbReference>
<dbReference type="Gene3D" id="1.20.1270.60">
    <property type="entry name" value="Arfaptin homology (AH) domain/BAR domain"/>
    <property type="match status" value="1"/>
</dbReference>
<dbReference type="SUPFAM" id="SSF48350">
    <property type="entry name" value="GTPase activation domain, GAP"/>
    <property type="match status" value="1"/>
</dbReference>
<evidence type="ECO:0000256" key="1">
    <source>
        <dbReference type="ARBA" id="ARBA00022468"/>
    </source>
</evidence>
<dbReference type="InterPro" id="IPR008936">
    <property type="entry name" value="Rho_GTPase_activation_prot"/>
</dbReference>
<dbReference type="SMART" id="SM00324">
    <property type="entry name" value="RhoGAP"/>
    <property type="match status" value="1"/>
</dbReference>
<feature type="region of interest" description="Disordered" evidence="4">
    <location>
        <begin position="1"/>
        <end position="70"/>
    </location>
</feature>
<evidence type="ECO:0000256" key="4">
    <source>
        <dbReference type="SAM" id="MobiDB-lite"/>
    </source>
</evidence>
<evidence type="ECO:0000313" key="8">
    <source>
        <dbReference type="Proteomes" id="UP000813461"/>
    </source>
</evidence>
<evidence type="ECO:0000256" key="3">
    <source>
        <dbReference type="SAM" id="Coils"/>
    </source>
</evidence>
<name>A0A8K0QYP2_9PLEO</name>
<sequence>MASNTTTSTAPAMAAPPAIPPMDTADSFNPDFSNAPAPTEDGAVASPTTDTVAPASPEPRAASHDVQTQQKVQEVLQSDVGVSTLLNRLKASIASARDFSSFLKRRGALEEEHAGSLKKLSRLTIDGLRKPETRHESYSTQFEHVLHANERIADNGTQFGLALHAMHENLLQLANKMDVNRKTWKQQGLTAENRVQDAEKLAEKAKAKYDQLADDLDRVKTGDTGAGRKFGLKGPKSAAQHEEDLQRKLQAADQDYASKVQTAQSSRKELVATTRPQAVAALLDLIKETDAALTMEMQKYASFNEKLVVNNGQVVSPQPLKGSSVQPPPSVNHLIYQINNEKDFDEYVLKHAAKAPLVKSELQYVKHPTLASAQSHPTPPPAASGGRRTSLQMQSQPPPAFSLPQAEPQPAPSFHTDSTQPAPYSGYAQPPQQQFPPSQAPPHSSAPYSPTGQNHYSQPDYARGPAGQATAQQSSGILYNNSQPPVNPVFGLTLEDLFRRDGSPVPMVVYQCIQGVDLFGLEVEGIYRIPGTSSHIQQMKALFDSDASQIDFRNPEAFQHDVNSVAGLLKQFFRELPDPLLTRDFYGKFIDAARIDDDIMRRDSMHALINALPDPNYATLRALALHLHRVQQASEVNRMSTANLGICWAPSIMGPHKGNNMADAGLQARVIITILDNVLQIFDED</sequence>
<dbReference type="PANTHER" id="PTHR23176:SF136">
    <property type="entry name" value="RHO GTPASE ACTIVATOR (RGD1)"/>
    <property type="match status" value="1"/>
</dbReference>